<accession>A0A8S0Z314</accession>
<gene>
    <name evidence="1" type="ORF">APLA_LOCUS3043</name>
</gene>
<proteinExistence type="predicted"/>
<organism evidence="1 2">
    <name type="scientific">Arctia plantaginis</name>
    <name type="common">Wood tiger moth</name>
    <name type="synonym">Phalaena plantaginis</name>
    <dbReference type="NCBI Taxonomy" id="874455"/>
    <lineage>
        <taxon>Eukaryota</taxon>
        <taxon>Metazoa</taxon>
        <taxon>Ecdysozoa</taxon>
        <taxon>Arthropoda</taxon>
        <taxon>Hexapoda</taxon>
        <taxon>Insecta</taxon>
        <taxon>Pterygota</taxon>
        <taxon>Neoptera</taxon>
        <taxon>Endopterygota</taxon>
        <taxon>Lepidoptera</taxon>
        <taxon>Glossata</taxon>
        <taxon>Ditrysia</taxon>
        <taxon>Noctuoidea</taxon>
        <taxon>Erebidae</taxon>
        <taxon>Arctiinae</taxon>
        <taxon>Arctia</taxon>
    </lineage>
</organism>
<evidence type="ECO:0000313" key="2">
    <source>
        <dbReference type="Proteomes" id="UP000494106"/>
    </source>
</evidence>
<protein>
    <submittedName>
        <fullName evidence="1">Uncharacterized protein</fullName>
    </submittedName>
</protein>
<comment type="caution">
    <text evidence="1">The sequence shown here is derived from an EMBL/GenBank/DDBJ whole genome shotgun (WGS) entry which is preliminary data.</text>
</comment>
<reference evidence="1 2" key="1">
    <citation type="submission" date="2020-04" db="EMBL/GenBank/DDBJ databases">
        <authorList>
            <person name="Wallbank WR R."/>
            <person name="Pardo Diaz C."/>
            <person name="Kozak K."/>
            <person name="Martin S."/>
            <person name="Jiggins C."/>
            <person name="Moest M."/>
            <person name="Warren A I."/>
            <person name="Byers J.R.P. K."/>
            <person name="Montejo-Kovacevich G."/>
            <person name="Yen C E."/>
        </authorList>
    </citation>
    <scope>NUCLEOTIDE SEQUENCE [LARGE SCALE GENOMIC DNA]</scope>
</reference>
<evidence type="ECO:0000313" key="1">
    <source>
        <dbReference type="EMBL" id="CAB3226727.1"/>
    </source>
</evidence>
<dbReference type="AlphaFoldDB" id="A0A8S0Z314"/>
<name>A0A8S0Z314_ARCPL</name>
<dbReference type="OrthoDB" id="425681at2759"/>
<keyword evidence="2" id="KW-1185">Reference proteome</keyword>
<dbReference type="Proteomes" id="UP000494106">
    <property type="component" value="Unassembled WGS sequence"/>
</dbReference>
<sequence>MPKHGNDALGFKNGFRIGYFAHNERLPNSYSYFHMHCLRSILGISWRGKVTNEGVLEMTRMPTVTAILKQKRWRWLGHMHRMKPSRLPRQTLLEQIAHARRPVCRPKLRFKDGVSTLFNWEKRARERD</sequence>
<dbReference type="EMBL" id="CADEBC010000232">
    <property type="protein sequence ID" value="CAB3226727.1"/>
    <property type="molecule type" value="Genomic_DNA"/>
</dbReference>